<dbReference type="EMBL" id="BLXT01001848">
    <property type="protein sequence ID" value="GFN88413.1"/>
    <property type="molecule type" value="Genomic_DNA"/>
</dbReference>
<reference evidence="2 3" key="1">
    <citation type="journal article" date="2021" name="Elife">
        <title>Chloroplast acquisition without the gene transfer in kleptoplastic sea slugs, Plakobranchus ocellatus.</title>
        <authorList>
            <person name="Maeda T."/>
            <person name="Takahashi S."/>
            <person name="Yoshida T."/>
            <person name="Shimamura S."/>
            <person name="Takaki Y."/>
            <person name="Nagai Y."/>
            <person name="Toyoda A."/>
            <person name="Suzuki Y."/>
            <person name="Arimoto A."/>
            <person name="Ishii H."/>
            <person name="Satoh N."/>
            <person name="Nishiyama T."/>
            <person name="Hasebe M."/>
            <person name="Maruyama T."/>
            <person name="Minagawa J."/>
            <person name="Obokata J."/>
            <person name="Shigenobu S."/>
        </authorList>
    </citation>
    <scope>NUCLEOTIDE SEQUENCE [LARGE SCALE GENOMIC DNA]</scope>
</reference>
<feature type="region of interest" description="Disordered" evidence="1">
    <location>
        <begin position="117"/>
        <end position="143"/>
    </location>
</feature>
<organism evidence="2 3">
    <name type="scientific">Plakobranchus ocellatus</name>
    <dbReference type="NCBI Taxonomy" id="259542"/>
    <lineage>
        <taxon>Eukaryota</taxon>
        <taxon>Metazoa</taxon>
        <taxon>Spiralia</taxon>
        <taxon>Lophotrochozoa</taxon>
        <taxon>Mollusca</taxon>
        <taxon>Gastropoda</taxon>
        <taxon>Heterobranchia</taxon>
        <taxon>Euthyneura</taxon>
        <taxon>Panpulmonata</taxon>
        <taxon>Sacoglossa</taxon>
        <taxon>Placobranchoidea</taxon>
        <taxon>Plakobranchidae</taxon>
        <taxon>Plakobranchus</taxon>
    </lineage>
</organism>
<evidence type="ECO:0000313" key="3">
    <source>
        <dbReference type="Proteomes" id="UP000735302"/>
    </source>
</evidence>
<evidence type="ECO:0000256" key="1">
    <source>
        <dbReference type="SAM" id="MobiDB-lite"/>
    </source>
</evidence>
<proteinExistence type="predicted"/>
<sequence length="143" mass="15840">MLIPYIIFLNFLQYHRTICALLCPTPLNNCKGFEPSVRQSQGVTSRLHTGSEAKPQHLVPSGQNFDGGVVTIRISDRTDTSDFRSGSLINSYQRAINAPDGRRFGISYQERRRSSAMAKESVLTTTKTFTSPPTTWSGEGLNA</sequence>
<protein>
    <submittedName>
        <fullName evidence="2">Uncharacterized protein</fullName>
    </submittedName>
</protein>
<name>A0AAV3Z1X9_9GAST</name>
<keyword evidence="3" id="KW-1185">Reference proteome</keyword>
<dbReference type="AlphaFoldDB" id="A0AAV3Z1X9"/>
<feature type="compositionally biased region" description="Low complexity" evidence="1">
    <location>
        <begin position="124"/>
        <end position="135"/>
    </location>
</feature>
<dbReference type="Proteomes" id="UP000735302">
    <property type="component" value="Unassembled WGS sequence"/>
</dbReference>
<comment type="caution">
    <text evidence="2">The sequence shown here is derived from an EMBL/GenBank/DDBJ whole genome shotgun (WGS) entry which is preliminary data.</text>
</comment>
<evidence type="ECO:0000313" key="2">
    <source>
        <dbReference type="EMBL" id="GFN88413.1"/>
    </source>
</evidence>
<accession>A0AAV3Z1X9</accession>
<gene>
    <name evidence="2" type="ORF">PoB_001491900</name>
</gene>